<evidence type="ECO:0000259" key="1">
    <source>
        <dbReference type="PROSITE" id="PS50003"/>
    </source>
</evidence>
<dbReference type="InterPro" id="IPR011993">
    <property type="entry name" value="PH-like_dom_sf"/>
</dbReference>
<comment type="caution">
    <text evidence="2">The sequence shown here is derived from an EMBL/GenBank/DDBJ whole genome shotgun (WGS) entry which is preliminary data.</text>
</comment>
<reference evidence="2" key="1">
    <citation type="submission" date="2023-06" db="EMBL/GenBank/DDBJ databases">
        <authorList>
            <consortium name="Lawrence Berkeley National Laboratory"/>
            <person name="Ahrendt S."/>
            <person name="Sahu N."/>
            <person name="Indic B."/>
            <person name="Wong-Bajracharya J."/>
            <person name="Merenyi Z."/>
            <person name="Ke H.-M."/>
            <person name="Monk M."/>
            <person name="Kocsube S."/>
            <person name="Drula E."/>
            <person name="Lipzen A."/>
            <person name="Balint B."/>
            <person name="Henrissat B."/>
            <person name="Andreopoulos B."/>
            <person name="Martin F.M."/>
            <person name="Harder C.B."/>
            <person name="Rigling D."/>
            <person name="Ford K.L."/>
            <person name="Foster G.D."/>
            <person name="Pangilinan J."/>
            <person name="Papanicolaou A."/>
            <person name="Barry K."/>
            <person name="LaButti K."/>
            <person name="Viragh M."/>
            <person name="Koriabine M."/>
            <person name="Yan M."/>
            <person name="Riley R."/>
            <person name="Champramary S."/>
            <person name="Plett K.L."/>
            <person name="Tsai I.J."/>
            <person name="Slot J."/>
            <person name="Sipos G."/>
            <person name="Plett J."/>
            <person name="Nagy L.G."/>
            <person name="Grigoriev I.V."/>
        </authorList>
    </citation>
    <scope>NUCLEOTIDE SEQUENCE</scope>
    <source>
        <strain evidence="2">ICMP 16352</strain>
    </source>
</reference>
<proteinExistence type="predicted"/>
<name>A0AA39NTW9_9AGAR</name>
<dbReference type="EMBL" id="JAUEPR010000047">
    <property type="protein sequence ID" value="KAK0471797.1"/>
    <property type="molecule type" value="Genomic_DNA"/>
</dbReference>
<dbReference type="PROSITE" id="PS50003">
    <property type="entry name" value="PH_DOMAIN"/>
    <property type="match status" value="1"/>
</dbReference>
<keyword evidence="3" id="KW-1185">Reference proteome</keyword>
<feature type="domain" description="PH" evidence="1">
    <location>
        <begin position="1"/>
        <end position="100"/>
    </location>
</feature>
<evidence type="ECO:0000313" key="2">
    <source>
        <dbReference type="EMBL" id="KAK0471797.1"/>
    </source>
</evidence>
<dbReference type="CDD" id="cd00821">
    <property type="entry name" value="PH"/>
    <property type="match status" value="1"/>
</dbReference>
<dbReference type="SUPFAM" id="SSF50729">
    <property type="entry name" value="PH domain-like"/>
    <property type="match status" value="1"/>
</dbReference>
<protein>
    <recommendedName>
        <fullName evidence="1">PH domain-containing protein</fullName>
    </recommendedName>
</protein>
<dbReference type="InterPro" id="IPR001849">
    <property type="entry name" value="PH_domain"/>
</dbReference>
<sequence>MELLLRTIEISRCQHTGTSFFLAATHSPELKQMVSELDFTPAGKPVLVLSLVDACVVEFINNERSHMFKVNAEDGGHYLLHAMNKRDMSKWLEIINQVLKMVAKC</sequence>
<evidence type="ECO:0000313" key="3">
    <source>
        <dbReference type="Proteomes" id="UP001175227"/>
    </source>
</evidence>
<dbReference type="AlphaFoldDB" id="A0AA39NTW9"/>
<organism evidence="2 3">
    <name type="scientific">Armillaria novae-zelandiae</name>
    <dbReference type="NCBI Taxonomy" id="153914"/>
    <lineage>
        <taxon>Eukaryota</taxon>
        <taxon>Fungi</taxon>
        <taxon>Dikarya</taxon>
        <taxon>Basidiomycota</taxon>
        <taxon>Agaricomycotina</taxon>
        <taxon>Agaricomycetes</taxon>
        <taxon>Agaricomycetidae</taxon>
        <taxon>Agaricales</taxon>
        <taxon>Marasmiineae</taxon>
        <taxon>Physalacriaceae</taxon>
        <taxon>Armillaria</taxon>
    </lineage>
</organism>
<dbReference type="Proteomes" id="UP001175227">
    <property type="component" value="Unassembled WGS sequence"/>
</dbReference>
<accession>A0AA39NTW9</accession>
<dbReference type="Gene3D" id="2.30.29.30">
    <property type="entry name" value="Pleckstrin-homology domain (PH domain)/Phosphotyrosine-binding domain (PTB)"/>
    <property type="match status" value="1"/>
</dbReference>
<gene>
    <name evidence="2" type="ORF">IW261DRAFT_1571683</name>
</gene>